<feature type="transmembrane region" description="Helical" evidence="1">
    <location>
        <begin position="12"/>
        <end position="32"/>
    </location>
</feature>
<evidence type="ECO:0000313" key="3">
    <source>
        <dbReference type="Proteomes" id="UP000266673"/>
    </source>
</evidence>
<keyword evidence="1" id="KW-0812">Transmembrane</keyword>
<protein>
    <submittedName>
        <fullName evidence="2">Uncharacterized protein</fullName>
    </submittedName>
</protein>
<dbReference type="AlphaFoldDB" id="A0A397W7M9"/>
<reference evidence="2 3" key="1">
    <citation type="submission" date="2018-06" db="EMBL/GenBank/DDBJ databases">
        <title>Comparative genomics reveals the genomic features of Rhizophagus irregularis, R. cerebriforme, R. diaphanum and Gigaspora rosea, and their symbiotic lifestyle signature.</title>
        <authorList>
            <person name="Morin E."/>
            <person name="San Clemente H."/>
            <person name="Chen E.C.H."/>
            <person name="De La Providencia I."/>
            <person name="Hainaut M."/>
            <person name="Kuo A."/>
            <person name="Kohler A."/>
            <person name="Murat C."/>
            <person name="Tang N."/>
            <person name="Roy S."/>
            <person name="Loubradou J."/>
            <person name="Henrissat B."/>
            <person name="Grigoriev I.V."/>
            <person name="Corradi N."/>
            <person name="Roux C."/>
            <person name="Martin F.M."/>
        </authorList>
    </citation>
    <scope>NUCLEOTIDE SEQUENCE [LARGE SCALE GENOMIC DNA]</scope>
    <source>
        <strain evidence="2 3">DAOM 194757</strain>
    </source>
</reference>
<keyword evidence="1" id="KW-1133">Transmembrane helix</keyword>
<evidence type="ECO:0000256" key="1">
    <source>
        <dbReference type="SAM" id="Phobius"/>
    </source>
</evidence>
<sequence>MKDRSMQCILRIVYIDFLLSNFKVILLFFVTRHPFSRIVILWQTLYNFLGEKDGILIFLMWRERRYVKKKVRNAFVTLSYIYALFLANKNFFAK</sequence>
<keyword evidence="3" id="KW-1185">Reference proteome</keyword>
<comment type="caution">
    <text evidence="2">The sequence shown here is derived from an EMBL/GenBank/DDBJ whole genome shotgun (WGS) entry which is preliminary data.</text>
</comment>
<gene>
    <name evidence="2" type="ORF">C2G38_647892</name>
</gene>
<organism evidence="2 3">
    <name type="scientific">Gigaspora rosea</name>
    <dbReference type="NCBI Taxonomy" id="44941"/>
    <lineage>
        <taxon>Eukaryota</taxon>
        <taxon>Fungi</taxon>
        <taxon>Fungi incertae sedis</taxon>
        <taxon>Mucoromycota</taxon>
        <taxon>Glomeromycotina</taxon>
        <taxon>Glomeromycetes</taxon>
        <taxon>Diversisporales</taxon>
        <taxon>Gigasporaceae</taxon>
        <taxon>Gigaspora</taxon>
    </lineage>
</organism>
<accession>A0A397W7M9</accession>
<proteinExistence type="predicted"/>
<feature type="transmembrane region" description="Helical" evidence="1">
    <location>
        <begin position="38"/>
        <end position="61"/>
    </location>
</feature>
<keyword evidence="1" id="KW-0472">Membrane</keyword>
<dbReference type="Proteomes" id="UP000266673">
    <property type="component" value="Unassembled WGS sequence"/>
</dbReference>
<name>A0A397W7M9_9GLOM</name>
<feature type="transmembrane region" description="Helical" evidence="1">
    <location>
        <begin position="73"/>
        <end position="92"/>
    </location>
</feature>
<evidence type="ECO:0000313" key="2">
    <source>
        <dbReference type="EMBL" id="RIB30101.1"/>
    </source>
</evidence>
<dbReference type="EMBL" id="QKWP01000021">
    <property type="protein sequence ID" value="RIB30101.1"/>
    <property type="molecule type" value="Genomic_DNA"/>
</dbReference>